<comment type="catalytic activity">
    <reaction evidence="1">
        <text>ATP + H2O = AMP + diphosphate + H(+)</text>
        <dbReference type="Rhea" id="RHEA:14245"/>
        <dbReference type="ChEBI" id="CHEBI:15377"/>
        <dbReference type="ChEBI" id="CHEBI:15378"/>
        <dbReference type="ChEBI" id="CHEBI:30616"/>
        <dbReference type="ChEBI" id="CHEBI:33019"/>
        <dbReference type="ChEBI" id="CHEBI:456215"/>
        <dbReference type="EC" id="3.6.1.8"/>
    </reaction>
</comment>
<dbReference type="FunFam" id="1.10.287.1080:FF:000001">
    <property type="entry name" value="Nucleoside triphosphate pyrophosphohydrolase"/>
    <property type="match status" value="1"/>
</dbReference>
<dbReference type="Pfam" id="PF03819">
    <property type="entry name" value="MazG"/>
    <property type="match status" value="2"/>
</dbReference>
<dbReference type="SUPFAM" id="SSF101386">
    <property type="entry name" value="all-alpha NTP pyrophosphatases"/>
    <property type="match status" value="2"/>
</dbReference>
<dbReference type="EMBL" id="CP048620">
    <property type="protein sequence ID" value="QPJ66341.1"/>
    <property type="molecule type" value="Genomic_DNA"/>
</dbReference>
<sequence>MKSTGNAFQQLTEIVDTLMSDTGCPWDRVQTRETLKPYLVEETYEALEALDANDPERIKDELGDLLYQILFHAKISEQRGEFDMNGVIESISQKMIRRHPHVFDKGDADTPEKVVDQWEEIKKTESAGRSRKSVLDGIPAHLPALARSQKLQKKAAKSGFDWDDIEDVFAKLDEEVAEFKEAVRSMDSQEATSELGDMLFVMVNIAKFKKLDAEEALRQSNNKFIRRFQHIEAQAASLGRDLKSMTLEEMETYWQEAKGKEI</sequence>
<dbReference type="Gene3D" id="1.10.287.1080">
    <property type="entry name" value="MazG-like"/>
    <property type="match status" value="2"/>
</dbReference>
<dbReference type="InterPro" id="IPR048015">
    <property type="entry name" value="NTP-PPase_MazG-like_N"/>
</dbReference>
<dbReference type="NCBIfam" id="NF007113">
    <property type="entry name" value="PRK09562.1"/>
    <property type="match status" value="1"/>
</dbReference>
<dbReference type="GO" id="GO:0046061">
    <property type="term" value="P:dATP catabolic process"/>
    <property type="evidence" value="ECO:0007669"/>
    <property type="project" value="TreeGrafter"/>
</dbReference>
<evidence type="ECO:0000313" key="6">
    <source>
        <dbReference type="EMBL" id="QPJ66341.1"/>
    </source>
</evidence>
<dbReference type="GO" id="GO:0006203">
    <property type="term" value="P:dGTP catabolic process"/>
    <property type="evidence" value="ECO:0007669"/>
    <property type="project" value="TreeGrafter"/>
</dbReference>
<evidence type="ECO:0000256" key="1">
    <source>
        <dbReference type="ARBA" id="ARBA00052141"/>
    </source>
</evidence>
<evidence type="ECO:0000313" key="7">
    <source>
        <dbReference type="Proteomes" id="UP000594464"/>
    </source>
</evidence>
<protein>
    <recommendedName>
        <fullName evidence="4">Nucleoside triphosphate pyrophosphohydrolase</fullName>
        <ecNumber evidence="3">3.6.1.8</ecNumber>
    </recommendedName>
</protein>
<dbReference type="GO" id="GO:0046081">
    <property type="term" value="P:dUTP catabolic process"/>
    <property type="evidence" value="ECO:0007669"/>
    <property type="project" value="TreeGrafter"/>
</dbReference>
<dbReference type="Proteomes" id="UP000594464">
    <property type="component" value="Chromosome"/>
</dbReference>
<keyword evidence="6" id="KW-0378">Hydrolase</keyword>
<reference evidence="7" key="1">
    <citation type="submission" date="2020-02" db="EMBL/GenBank/DDBJ databases">
        <title>Genomic and physiological characterization of two novel Nitrospinaceae genera.</title>
        <authorList>
            <person name="Mueller A.J."/>
            <person name="Jung M.-Y."/>
            <person name="Strachan C.R."/>
            <person name="Herbold C.W."/>
            <person name="Kirkegaard R.H."/>
            <person name="Daims H."/>
        </authorList>
    </citation>
    <scope>NUCLEOTIDE SEQUENCE [LARGE SCALE GENOMIC DNA]</scope>
</reference>
<evidence type="ECO:0000256" key="2">
    <source>
        <dbReference type="ARBA" id="ARBA00061115"/>
    </source>
</evidence>
<dbReference type="PANTHER" id="PTHR30522:SF0">
    <property type="entry name" value="NUCLEOSIDE TRIPHOSPHATE PYROPHOSPHOHYDROLASE"/>
    <property type="match status" value="1"/>
</dbReference>
<dbReference type="GO" id="GO:0046052">
    <property type="term" value="P:UTP catabolic process"/>
    <property type="evidence" value="ECO:0007669"/>
    <property type="project" value="TreeGrafter"/>
</dbReference>
<comment type="similarity">
    <text evidence="2">Belongs to the nucleoside triphosphate pyrophosphohydrolase family.</text>
</comment>
<evidence type="ECO:0000259" key="5">
    <source>
        <dbReference type="Pfam" id="PF03819"/>
    </source>
</evidence>
<dbReference type="InterPro" id="IPR011551">
    <property type="entry name" value="NTP_PyrPHydrolase_MazG"/>
</dbReference>
<evidence type="ECO:0000256" key="3">
    <source>
        <dbReference type="ARBA" id="ARBA00066372"/>
    </source>
</evidence>
<feature type="domain" description="NTP pyrophosphohydrolase MazG-like" evidence="5">
    <location>
        <begin position="30"/>
        <end position="103"/>
    </location>
</feature>
<dbReference type="GO" id="GO:0046047">
    <property type="term" value="P:TTP catabolic process"/>
    <property type="evidence" value="ECO:0007669"/>
    <property type="project" value="TreeGrafter"/>
</dbReference>
<organism evidence="6 7">
    <name type="scientific">Candidatus Nitrohelix vancouverensis</name>
    <dbReference type="NCBI Taxonomy" id="2705534"/>
    <lineage>
        <taxon>Bacteria</taxon>
        <taxon>Pseudomonadati</taxon>
        <taxon>Nitrospinota/Tectimicrobiota group</taxon>
        <taxon>Nitrospinota</taxon>
        <taxon>Nitrospinia</taxon>
        <taxon>Nitrospinales</taxon>
        <taxon>Nitrospinaceae</taxon>
        <taxon>Candidatus Nitrohelix</taxon>
    </lineage>
</organism>
<evidence type="ECO:0000256" key="4">
    <source>
        <dbReference type="ARBA" id="ARBA00074799"/>
    </source>
</evidence>
<proteinExistence type="inferred from homology"/>
<accession>A0A7T0C4D8</accession>
<dbReference type="PANTHER" id="PTHR30522">
    <property type="entry name" value="NUCLEOSIDE TRIPHOSPHATE PYROPHOSPHOHYDROLASE"/>
    <property type="match status" value="1"/>
</dbReference>
<dbReference type="GO" id="GO:0046076">
    <property type="term" value="P:dTTP catabolic process"/>
    <property type="evidence" value="ECO:0007669"/>
    <property type="project" value="TreeGrafter"/>
</dbReference>
<dbReference type="AlphaFoldDB" id="A0A7T0C4D8"/>
<dbReference type="GO" id="GO:0006950">
    <property type="term" value="P:response to stress"/>
    <property type="evidence" value="ECO:0007669"/>
    <property type="project" value="UniProtKB-ARBA"/>
</dbReference>
<dbReference type="InterPro" id="IPR004518">
    <property type="entry name" value="MazG-like_dom"/>
</dbReference>
<gene>
    <name evidence="6" type="primary">mazG</name>
    <name evidence="6" type="ORF">G3M78_13430</name>
</gene>
<dbReference type="KEGG" id="nva:G3M78_13430"/>
<dbReference type="FunFam" id="1.10.287.1080:FF:000003">
    <property type="entry name" value="Nucleoside triphosphate pyrophosphohydrolase"/>
    <property type="match status" value="1"/>
</dbReference>
<dbReference type="CDD" id="cd11528">
    <property type="entry name" value="NTP-PPase_MazG_Nterm"/>
    <property type="match status" value="1"/>
</dbReference>
<dbReference type="CDD" id="cd11529">
    <property type="entry name" value="NTP-PPase_MazG_Cterm"/>
    <property type="match status" value="1"/>
</dbReference>
<dbReference type="InterPro" id="IPR048011">
    <property type="entry name" value="NTP-PPase_MazG-like_C"/>
</dbReference>
<dbReference type="GO" id="GO:0047693">
    <property type="term" value="F:ATP diphosphatase activity"/>
    <property type="evidence" value="ECO:0007669"/>
    <property type="project" value="UniProtKB-EC"/>
</dbReference>
<feature type="domain" description="NTP pyrophosphohydrolase MazG-like" evidence="5">
    <location>
        <begin position="168"/>
        <end position="230"/>
    </location>
</feature>
<dbReference type="EC" id="3.6.1.8" evidence="3"/>
<name>A0A7T0C4D8_9BACT</name>
<dbReference type="NCBIfam" id="TIGR00444">
    <property type="entry name" value="mazG"/>
    <property type="match status" value="1"/>
</dbReference>